<dbReference type="RefSeq" id="WP_068628927.1">
    <property type="nucleotide sequence ID" value="NZ_LSZQ01000017.1"/>
</dbReference>
<keyword evidence="11" id="KW-0460">Magnesium</keyword>
<evidence type="ECO:0000256" key="5">
    <source>
        <dbReference type="ARBA" id="ARBA00008378"/>
    </source>
</evidence>
<dbReference type="InterPro" id="IPR036397">
    <property type="entry name" value="RNaseH_sf"/>
</dbReference>
<dbReference type="GO" id="GO:0004523">
    <property type="term" value="F:RNA-DNA hybrid ribonuclease activity"/>
    <property type="evidence" value="ECO:0007669"/>
    <property type="project" value="UniProtKB-UniRule"/>
</dbReference>
<comment type="function">
    <text evidence="3 13">Endonuclease that specifically degrades the RNA of RNA-DNA hybrids.</text>
</comment>
<name>A0A139SRX0_9BACT</name>
<evidence type="ECO:0000256" key="3">
    <source>
        <dbReference type="ARBA" id="ARBA00004065"/>
    </source>
</evidence>
<accession>A0A139SRX0</accession>
<dbReference type="InterPro" id="IPR012337">
    <property type="entry name" value="RNaseH-like_sf"/>
</dbReference>
<dbReference type="SUPFAM" id="SSF53098">
    <property type="entry name" value="Ribonuclease H-like"/>
    <property type="match status" value="1"/>
</dbReference>
<dbReference type="GO" id="GO:0006298">
    <property type="term" value="P:mismatch repair"/>
    <property type="evidence" value="ECO:0007669"/>
    <property type="project" value="TreeGrafter"/>
</dbReference>
<dbReference type="CDD" id="cd06590">
    <property type="entry name" value="RNase_HII_bacteria_HIII_like"/>
    <property type="match status" value="1"/>
</dbReference>
<sequence>MAKRAASAGAGDAPAPKTLSLYTIKLDLSQQQKLRAYCESRGWERVELAYTHFAFKSAEARLNIAAYTSDKVVIAGKGTEDFVKNVLEPEITGEAQLGYEELQHPEWFEPHAGLDESGKGDFFGPLIAATVIANRDAIEAWREAGVQDSKKMTDGRIVALDRLIRASSGVVVRTCFCKTMAKYNALMSRPSANLNRLLGWQHAKALAEALKVRPVEWGLLDQFSEQPLVQRELRKFQDELPVGFELKMRPKAEADPVVAAASIIARAEYVRQMHTLSEKFGEPLQKGAGPLVKKQAAQIIEKFGTRALGDFAKLHFRTAYEVVADLGKLDELPLRPPAPKLERQG</sequence>
<keyword evidence="16" id="KW-1185">Reference proteome</keyword>
<gene>
    <name evidence="15" type="ORF">AXK11_02515</name>
</gene>
<dbReference type="Gene3D" id="3.30.310.10">
    <property type="entry name" value="TATA-Binding Protein"/>
    <property type="match status" value="1"/>
</dbReference>
<dbReference type="GO" id="GO:0043137">
    <property type="term" value="P:DNA replication, removal of RNA primer"/>
    <property type="evidence" value="ECO:0007669"/>
    <property type="project" value="TreeGrafter"/>
</dbReference>
<organism evidence="15 16">
    <name type="scientific">Cephaloticoccus primus</name>
    <dbReference type="NCBI Taxonomy" id="1548207"/>
    <lineage>
        <taxon>Bacteria</taxon>
        <taxon>Pseudomonadati</taxon>
        <taxon>Verrucomicrobiota</taxon>
        <taxon>Opitutia</taxon>
        <taxon>Opitutales</taxon>
        <taxon>Opitutaceae</taxon>
        <taxon>Cephaloticoccus</taxon>
    </lineage>
</organism>
<dbReference type="STRING" id="1548207.AXK11_02515"/>
<dbReference type="Pfam" id="PF01351">
    <property type="entry name" value="RNase_HII"/>
    <property type="match status" value="1"/>
</dbReference>
<dbReference type="Gene3D" id="3.30.420.10">
    <property type="entry name" value="Ribonuclease H-like superfamily/Ribonuclease H"/>
    <property type="match status" value="1"/>
</dbReference>
<dbReference type="PROSITE" id="PS51975">
    <property type="entry name" value="RNASE_H_2"/>
    <property type="match status" value="1"/>
</dbReference>
<dbReference type="EMBL" id="LSZQ01000017">
    <property type="protein sequence ID" value="KXU37339.1"/>
    <property type="molecule type" value="Genomic_DNA"/>
</dbReference>
<evidence type="ECO:0000256" key="2">
    <source>
        <dbReference type="ARBA" id="ARBA00001946"/>
    </source>
</evidence>
<evidence type="ECO:0000313" key="16">
    <source>
        <dbReference type="Proteomes" id="UP000070058"/>
    </source>
</evidence>
<dbReference type="GO" id="GO:0046872">
    <property type="term" value="F:metal ion binding"/>
    <property type="evidence" value="ECO:0007669"/>
    <property type="project" value="UniProtKB-KW"/>
</dbReference>
<dbReference type="GO" id="GO:0005737">
    <property type="term" value="C:cytoplasm"/>
    <property type="evidence" value="ECO:0007669"/>
    <property type="project" value="UniProtKB-SubCell"/>
</dbReference>
<proteinExistence type="inferred from homology"/>
<dbReference type="OrthoDB" id="9777935at2"/>
<evidence type="ECO:0000259" key="14">
    <source>
        <dbReference type="PROSITE" id="PS51975"/>
    </source>
</evidence>
<dbReference type="GO" id="GO:0032299">
    <property type="term" value="C:ribonuclease H2 complex"/>
    <property type="evidence" value="ECO:0007669"/>
    <property type="project" value="TreeGrafter"/>
</dbReference>
<comment type="caution">
    <text evidence="15">The sequence shown here is derived from an EMBL/GenBank/DDBJ whole genome shotgun (WGS) entry which is preliminary data.</text>
</comment>
<keyword evidence="8 12" id="KW-0479">Metal-binding</keyword>
<dbReference type="InterPro" id="IPR012295">
    <property type="entry name" value="TBP_dom_sf"/>
</dbReference>
<evidence type="ECO:0000256" key="1">
    <source>
        <dbReference type="ARBA" id="ARBA00000077"/>
    </source>
</evidence>
<comment type="catalytic activity">
    <reaction evidence="1 12 13">
        <text>Endonucleolytic cleavage to 5'-phosphomonoester.</text>
        <dbReference type="EC" id="3.1.26.4"/>
    </reaction>
</comment>
<evidence type="ECO:0000256" key="12">
    <source>
        <dbReference type="PROSITE-ProRule" id="PRU01319"/>
    </source>
</evidence>
<dbReference type="InterPro" id="IPR001352">
    <property type="entry name" value="RNase_HII/HIII"/>
</dbReference>
<protein>
    <recommendedName>
        <fullName evidence="13">Ribonuclease</fullName>
        <ecNumber evidence="13">3.1.26.4</ecNumber>
    </recommendedName>
</protein>
<comment type="similarity">
    <text evidence="5">Belongs to the RNase HII family. RnhC subfamily.</text>
</comment>
<feature type="binding site" evidence="12">
    <location>
        <position position="116"/>
    </location>
    <ligand>
        <name>a divalent metal cation</name>
        <dbReference type="ChEBI" id="CHEBI:60240"/>
    </ligand>
</feature>
<dbReference type="Proteomes" id="UP000070058">
    <property type="component" value="Unassembled WGS sequence"/>
</dbReference>
<dbReference type="InterPro" id="IPR004641">
    <property type="entry name" value="RNase_HIII"/>
</dbReference>
<keyword evidence="7 12" id="KW-0540">Nuclease</keyword>
<reference evidence="16" key="1">
    <citation type="submission" date="2016-02" db="EMBL/GenBank/DDBJ databases">
        <authorList>
            <person name="Sanders J.G."/>
            <person name="Lin J.Y."/>
            <person name="Wertz J.T."/>
            <person name="Russell J.A."/>
            <person name="Moreau C.S."/>
            <person name="Powell S."/>
        </authorList>
    </citation>
    <scope>NUCLEOTIDE SEQUENCE [LARGE SCALE GENOMIC DNA]</scope>
    <source>
        <strain evidence="16">CAG34</strain>
    </source>
</reference>
<keyword evidence="10 12" id="KW-0378">Hydrolase</keyword>
<dbReference type="EC" id="3.1.26.4" evidence="13"/>
<comment type="subcellular location">
    <subcellularLocation>
        <location evidence="4">Cytoplasm</location>
    </subcellularLocation>
</comment>
<evidence type="ECO:0000256" key="11">
    <source>
        <dbReference type="ARBA" id="ARBA00022842"/>
    </source>
</evidence>
<keyword evidence="9 12" id="KW-0255">Endonuclease</keyword>
<evidence type="ECO:0000256" key="7">
    <source>
        <dbReference type="ARBA" id="ARBA00022722"/>
    </source>
</evidence>
<feature type="domain" description="RNase H type-2" evidence="14">
    <location>
        <begin position="109"/>
        <end position="328"/>
    </location>
</feature>
<dbReference type="InterPro" id="IPR024567">
    <property type="entry name" value="RNase_HII/HIII_dom"/>
</dbReference>
<evidence type="ECO:0000313" key="15">
    <source>
        <dbReference type="EMBL" id="KXU37339.1"/>
    </source>
</evidence>
<feature type="binding site" evidence="12">
    <location>
        <position position="115"/>
    </location>
    <ligand>
        <name>a divalent metal cation</name>
        <dbReference type="ChEBI" id="CHEBI:60240"/>
    </ligand>
</feature>
<comment type="cofactor">
    <cofactor evidence="2">
        <name>Mg(2+)</name>
        <dbReference type="ChEBI" id="CHEBI:18420"/>
    </cofactor>
</comment>
<dbReference type="PANTHER" id="PTHR10954">
    <property type="entry name" value="RIBONUCLEASE H2 SUBUNIT A"/>
    <property type="match status" value="1"/>
</dbReference>
<evidence type="ECO:0000256" key="13">
    <source>
        <dbReference type="RuleBase" id="RU003515"/>
    </source>
</evidence>
<feature type="binding site" evidence="12">
    <location>
        <position position="221"/>
    </location>
    <ligand>
        <name>a divalent metal cation</name>
        <dbReference type="ChEBI" id="CHEBI:60240"/>
    </ligand>
</feature>
<dbReference type="GO" id="GO:0003723">
    <property type="term" value="F:RNA binding"/>
    <property type="evidence" value="ECO:0007669"/>
    <property type="project" value="UniProtKB-UniRule"/>
</dbReference>
<evidence type="ECO:0000256" key="6">
    <source>
        <dbReference type="ARBA" id="ARBA00022490"/>
    </source>
</evidence>
<dbReference type="AlphaFoldDB" id="A0A139SRX0"/>
<evidence type="ECO:0000256" key="4">
    <source>
        <dbReference type="ARBA" id="ARBA00004496"/>
    </source>
</evidence>
<evidence type="ECO:0000256" key="9">
    <source>
        <dbReference type="ARBA" id="ARBA00022759"/>
    </source>
</evidence>
<comment type="cofactor">
    <cofactor evidence="12">
        <name>Mn(2+)</name>
        <dbReference type="ChEBI" id="CHEBI:29035"/>
    </cofactor>
    <cofactor evidence="12">
        <name>Mg(2+)</name>
        <dbReference type="ChEBI" id="CHEBI:18420"/>
    </cofactor>
    <text evidence="12">Manganese or magnesium. Binds 1 divalent metal ion per monomer in the absence of substrate. May bind a second metal ion after substrate binding.</text>
</comment>
<evidence type="ECO:0000256" key="8">
    <source>
        <dbReference type="ARBA" id="ARBA00022723"/>
    </source>
</evidence>
<keyword evidence="6" id="KW-0963">Cytoplasm</keyword>
<dbReference type="PANTHER" id="PTHR10954:SF23">
    <property type="entry name" value="RIBONUCLEASE"/>
    <property type="match status" value="1"/>
</dbReference>
<evidence type="ECO:0000256" key="10">
    <source>
        <dbReference type="ARBA" id="ARBA00022801"/>
    </source>
</evidence>
<dbReference type="NCBIfam" id="TIGR00716">
    <property type="entry name" value="rnhC"/>
    <property type="match status" value="1"/>
</dbReference>